<dbReference type="PANTHER" id="PTHR21454:SF41">
    <property type="entry name" value="EXPP1 PROTEIN"/>
    <property type="match status" value="1"/>
</dbReference>
<name>A0A6J1FLU2_CUCMO</name>
<evidence type="ECO:0000313" key="2">
    <source>
        <dbReference type="Proteomes" id="UP000504609"/>
    </source>
</evidence>
<dbReference type="InterPro" id="IPR044248">
    <property type="entry name" value="DPH3/4-like"/>
</dbReference>
<dbReference type="GO" id="GO:0005829">
    <property type="term" value="C:cytosol"/>
    <property type="evidence" value="ECO:0007669"/>
    <property type="project" value="TreeGrafter"/>
</dbReference>
<dbReference type="KEGG" id="cmos:111445105"/>
<dbReference type="Proteomes" id="UP000504609">
    <property type="component" value="Unplaced"/>
</dbReference>
<evidence type="ECO:0000256" key="1">
    <source>
        <dbReference type="SAM" id="SignalP"/>
    </source>
</evidence>
<dbReference type="AlphaFoldDB" id="A0A6J1FLU2"/>
<dbReference type="RefSeq" id="XP_022939140.1">
    <property type="nucleotide sequence ID" value="XM_023083372.1"/>
</dbReference>
<accession>A0A6J1FLU2</accession>
<dbReference type="GO" id="GO:0046872">
    <property type="term" value="F:metal ion binding"/>
    <property type="evidence" value="ECO:0007669"/>
    <property type="project" value="InterPro"/>
</dbReference>
<dbReference type="PANTHER" id="PTHR21454">
    <property type="entry name" value="DPH3 HOMOLOG-RELATED"/>
    <property type="match status" value="1"/>
</dbReference>
<evidence type="ECO:0000313" key="3">
    <source>
        <dbReference type="RefSeq" id="XP_022939140.1"/>
    </source>
</evidence>
<protein>
    <submittedName>
        <fullName evidence="3">Uncharacterized protein LOC111445105</fullName>
    </submittedName>
</protein>
<keyword evidence="1" id="KW-0732">Signal</keyword>
<feature type="signal peptide" evidence="1">
    <location>
        <begin position="1"/>
        <end position="24"/>
    </location>
</feature>
<gene>
    <name evidence="3" type="primary">LOC111445105</name>
</gene>
<feature type="chain" id="PRO_5026954236" evidence="1">
    <location>
        <begin position="25"/>
        <end position="246"/>
    </location>
</feature>
<dbReference type="GO" id="GO:0017183">
    <property type="term" value="P:protein histidyl modification to diphthamide"/>
    <property type="evidence" value="ECO:0007669"/>
    <property type="project" value="InterPro"/>
</dbReference>
<organism evidence="2 3">
    <name type="scientific">Cucurbita moschata</name>
    <name type="common">Winter crookneck squash</name>
    <name type="synonym">Cucurbita pepo var. moschata</name>
    <dbReference type="NCBI Taxonomy" id="3662"/>
    <lineage>
        <taxon>Eukaryota</taxon>
        <taxon>Viridiplantae</taxon>
        <taxon>Streptophyta</taxon>
        <taxon>Embryophyta</taxon>
        <taxon>Tracheophyta</taxon>
        <taxon>Spermatophyta</taxon>
        <taxon>Magnoliopsida</taxon>
        <taxon>eudicotyledons</taxon>
        <taxon>Gunneridae</taxon>
        <taxon>Pentapetalae</taxon>
        <taxon>rosids</taxon>
        <taxon>fabids</taxon>
        <taxon>Cucurbitales</taxon>
        <taxon>Cucurbitaceae</taxon>
        <taxon>Cucurbiteae</taxon>
        <taxon>Cucurbita</taxon>
    </lineage>
</organism>
<dbReference type="GeneID" id="111445105"/>
<sequence>MAIYDLSTASAVLLLLMTAAAVEARDSNRVFSPCADTTVEKSDGFTLGLAFATQQKFVFNKTLNLSPCDSRLALTNGNSLISMFRPMVDEISLLTVNTTPSVSNFNPSSNSYMVAFAGRKYAARSPPIFVADEQHAVTSFTLVLEFEKGRLQNLFWKRDGCAQCSNNNTFVCINNQDCAIRTSNCKYRGGPVDCSLAIQLAFSGTDKHLSVFNSWYEVSRLRQYSLFNLYSNLKDSLTSQYNKIFQ</sequence>
<keyword evidence="2" id="KW-1185">Reference proteome</keyword>
<reference evidence="3" key="1">
    <citation type="submission" date="2025-08" db="UniProtKB">
        <authorList>
            <consortium name="RefSeq"/>
        </authorList>
    </citation>
    <scope>IDENTIFICATION</scope>
    <source>
        <tissue evidence="3">Young leaves</tissue>
    </source>
</reference>
<proteinExistence type="predicted"/>